<reference evidence="1" key="1">
    <citation type="submission" date="2014-11" db="EMBL/GenBank/DDBJ databases">
        <authorList>
            <person name="Amaro Gonzalez C."/>
        </authorList>
    </citation>
    <scope>NUCLEOTIDE SEQUENCE</scope>
</reference>
<organism evidence="1">
    <name type="scientific">Anguilla anguilla</name>
    <name type="common">European freshwater eel</name>
    <name type="synonym">Muraena anguilla</name>
    <dbReference type="NCBI Taxonomy" id="7936"/>
    <lineage>
        <taxon>Eukaryota</taxon>
        <taxon>Metazoa</taxon>
        <taxon>Chordata</taxon>
        <taxon>Craniata</taxon>
        <taxon>Vertebrata</taxon>
        <taxon>Euteleostomi</taxon>
        <taxon>Actinopterygii</taxon>
        <taxon>Neopterygii</taxon>
        <taxon>Teleostei</taxon>
        <taxon>Anguilliformes</taxon>
        <taxon>Anguillidae</taxon>
        <taxon>Anguilla</taxon>
    </lineage>
</organism>
<sequence length="44" mass="5378">MPYAQWDSFTILFYNRDKTSFNYYNTHADLGYICTVFMFYVQTT</sequence>
<evidence type="ECO:0000313" key="1">
    <source>
        <dbReference type="EMBL" id="JAH26526.1"/>
    </source>
</evidence>
<name>A0A0E9RBK9_ANGAN</name>
<dbReference type="AlphaFoldDB" id="A0A0E9RBK9"/>
<accession>A0A0E9RBK9</accession>
<proteinExistence type="predicted"/>
<reference evidence="1" key="2">
    <citation type="journal article" date="2015" name="Fish Shellfish Immunol.">
        <title>Early steps in the European eel (Anguilla anguilla)-Vibrio vulnificus interaction in the gills: Role of the RtxA13 toxin.</title>
        <authorList>
            <person name="Callol A."/>
            <person name="Pajuelo D."/>
            <person name="Ebbesson L."/>
            <person name="Teles M."/>
            <person name="MacKenzie S."/>
            <person name="Amaro C."/>
        </authorList>
    </citation>
    <scope>NUCLEOTIDE SEQUENCE</scope>
</reference>
<dbReference type="EMBL" id="GBXM01082051">
    <property type="protein sequence ID" value="JAH26526.1"/>
    <property type="molecule type" value="Transcribed_RNA"/>
</dbReference>
<protein>
    <submittedName>
        <fullName evidence="1">Uncharacterized protein</fullName>
    </submittedName>
</protein>